<protein>
    <submittedName>
        <fullName evidence="2">DUF3556 domain-containing protein</fullName>
    </submittedName>
</protein>
<feature type="transmembrane region" description="Helical" evidence="1">
    <location>
        <begin position="359"/>
        <end position="380"/>
    </location>
</feature>
<dbReference type="Pfam" id="PF12077">
    <property type="entry name" value="DUF3556"/>
    <property type="match status" value="1"/>
</dbReference>
<feature type="transmembrane region" description="Helical" evidence="1">
    <location>
        <begin position="227"/>
        <end position="245"/>
    </location>
</feature>
<gene>
    <name evidence="2" type="ORF">KVH32_15005</name>
</gene>
<sequence length="625" mass="69322">MRAARTTLHEEHPLGFINPSPQPVEPAVFLRLPLRERVRILCTHWVDDGFGTPRVLHIVYLVKMLGLYFGVGIWIASVTSGIELSDVGSWYRNIIVYQKLAVWLMLLEVIGLGGAFGPLCGHFRPMTGNIRYWIRPGTIRMAPWGNRVPLTGGDERTWFDVALFVGVLASLVYPLAARAEPVPSEFLPAGTGAQELIAPHYFLPVLVLMPLMGLRDKVVFLAGRSEQYLPIMLFSALMGSIGGMVDFIDLVVVFKIVICVVWIGAGVSKFGAHFENVVPPMVSNSPAMPGRAVKRLHYRDAPNDLRPSRVAWFTAHVGGTGVEIIVPITLLLTTSATVALIGALCMLAFHIFITSTFPLAVPLEWNVFFGFIAIVLWVGFDPGTYNIWNFSGPLLLVPVFALLMFGPVLGNLRPDLVSFLPSMRQYAGNWASAVWAMKPGVEERLNELPGVENQIDQLQRMIPTPYERDDAEMTLQKALAWRSMHSQGRGLFSLLYAHLADIETRTVREGEFVCNTVLGFNFGDGHMHDARLVAAVQKRLGLEPGDLVVVWVESQPIHRRTQQYQVVDAALGIVERGTWKVADCVAEQPWLPNGPVPLDVTWTAAGYHRRQTLEANPNRPDETSA</sequence>
<accession>A0ABS7W3A2</accession>
<feature type="transmembrane region" description="Helical" evidence="1">
    <location>
        <begin position="251"/>
        <end position="272"/>
    </location>
</feature>
<keyword evidence="3" id="KW-1185">Reference proteome</keyword>
<keyword evidence="1" id="KW-0472">Membrane</keyword>
<feature type="transmembrane region" description="Helical" evidence="1">
    <location>
        <begin position="196"/>
        <end position="215"/>
    </location>
</feature>
<dbReference type="Proteomes" id="UP000758701">
    <property type="component" value="Unassembled WGS sequence"/>
</dbReference>
<comment type="caution">
    <text evidence="2">The sequence shown here is derived from an EMBL/GenBank/DDBJ whole genome shotgun (WGS) entry which is preliminary data.</text>
</comment>
<feature type="transmembrane region" description="Helical" evidence="1">
    <location>
        <begin position="100"/>
        <end position="121"/>
    </location>
</feature>
<organism evidence="2 3">
    <name type="scientific">Streptomyces olivaceus</name>
    <dbReference type="NCBI Taxonomy" id="47716"/>
    <lineage>
        <taxon>Bacteria</taxon>
        <taxon>Bacillati</taxon>
        <taxon>Actinomycetota</taxon>
        <taxon>Actinomycetes</taxon>
        <taxon>Kitasatosporales</taxon>
        <taxon>Streptomycetaceae</taxon>
        <taxon>Streptomyces</taxon>
    </lineage>
</organism>
<proteinExistence type="predicted"/>
<dbReference type="EMBL" id="JAHSTP010000004">
    <property type="protein sequence ID" value="MBZ6152462.1"/>
    <property type="molecule type" value="Genomic_DNA"/>
</dbReference>
<feature type="transmembrane region" description="Helical" evidence="1">
    <location>
        <begin position="387"/>
        <end position="409"/>
    </location>
</feature>
<feature type="transmembrane region" description="Helical" evidence="1">
    <location>
        <begin position="330"/>
        <end position="353"/>
    </location>
</feature>
<keyword evidence="1" id="KW-1133">Transmembrane helix</keyword>
<keyword evidence="1" id="KW-0812">Transmembrane</keyword>
<dbReference type="InterPro" id="IPR021941">
    <property type="entry name" value="DUF3556_TM"/>
</dbReference>
<evidence type="ECO:0000256" key="1">
    <source>
        <dbReference type="SAM" id="Phobius"/>
    </source>
</evidence>
<evidence type="ECO:0000313" key="2">
    <source>
        <dbReference type="EMBL" id="MBZ6152462.1"/>
    </source>
</evidence>
<feature type="transmembrane region" description="Helical" evidence="1">
    <location>
        <begin position="157"/>
        <end position="176"/>
    </location>
</feature>
<feature type="transmembrane region" description="Helical" evidence="1">
    <location>
        <begin position="58"/>
        <end position="80"/>
    </location>
</feature>
<evidence type="ECO:0000313" key="3">
    <source>
        <dbReference type="Proteomes" id="UP000758701"/>
    </source>
</evidence>
<reference evidence="2 3" key="1">
    <citation type="submission" date="2021-06" db="EMBL/GenBank/DDBJ databases">
        <title>Ecological speciation of a Streptomyces species isolated from different habitats and geographic origins.</title>
        <authorList>
            <person name="Wang J."/>
        </authorList>
    </citation>
    <scope>NUCLEOTIDE SEQUENCE [LARGE SCALE GENOMIC DNA]</scope>
    <source>
        <strain evidence="2 3">FXJ8.012</strain>
    </source>
</reference>
<name>A0ABS7W3A2_STROV</name>